<sequence>MHPFTSLLFVLGNFATSSAIATGATCTGLTSRTTPPPGAIVVDAMGAHKGSFRTLAEGVSNLANTTEEQTIFLYPGVYHEQVFITPLAGPLVLQGYTCNTKSRRLKETFRSM</sequence>
<dbReference type="SUPFAM" id="SSF51126">
    <property type="entry name" value="Pectin lyase-like"/>
    <property type="match status" value="1"/>
</dbReference>
<protein>
    <recommendedName>
        <fullName evidence="4">Pectinesterase</fullName>
    </recommendedName>
</protein>
<evidence type="ECO:0000313" key="2">
    <source>
        <dbReference type="EMBL" id="ETN15995.1"/>
    </source>
</evidence>
<name>W2QUP2_PHYN3</name>
<dbReference type="RefSeq" id="XP_008898384.1">
    <property type="nucleotide sequence ID" value="XM_008900136.1"/>
</dbReference>
<evidence type="ECO:0008006" key="4">
    <source>
        <dbReference type="Google" id="ProtNLM"/>
    </source>
</evidence>
<dbReference type="Gene3D" id="2.160.20.10">
    <property type="entry name" value="Single-stranded right-handed beta-helix, Pectin lyase-like"/>
    <property type="match status" value="1"/>
</dbReference>
<dbReference type="GeneID" id="20176219"/>
<keyword evidence="1" id="KW-0732">Signal</keyword>
<proteinExistence type="predicted"/>
<organism evidence="2 3">
    <name type="scientific">Phytophthora nicotianae (strain INRA-310)</name>
    <name type="common">Phytophthora parasitica</name>
    <dbReference type="NCBI Taxonomy" id="761204"/>
    <lineage>
        <taxon>Eukaryota</taxon>
        <taxon>Sar</taxon>
        <taxon>Stramenopiles</taxon>
        <taxon>Oomycota</taxon>
        <taxon>Peronosporomycetes</taxon>
        <taxon>Peronosporales</taxon>
        <taxon>Peronosporaceae</taxon>
        <taxon>Phytophthora</taxon>
    </lineage>
</organism>
<dbReference type="VEuPathDB" id="FungiDB:PPTG_06238"/>
<accession>W2QUP2</accession>
<dbReference type="EMBL" id="KI669569">
    <property type="protein sequence ID" value="ETN15995.1"/>
    <property type="molecule type" value="Genomic_DNA"/>
</dbReference>
<dbReference type="InterPro" id="IPR012334">
    <property type="entry name" value="Pectin_lyas_fold"/>
</dbReference>
<reference evidence="2 3" key="2">
    <citation type="submission" date="2013-11" db="EMBL/GenBank/DDBJ databases">
        <title>The Genome Sequence of Phytophthora parasitica INRA-310.</title>
        <authorList>
            <consortium name="The Broad Institute Genomics Platform"/>
            <person name="Russ C."/>
            <person name="Tyler B."/>
            <person name="Panabieres F."/>
            <person name="Shan W."/>
            <person name="Tripathy S."/>
            <person name="Grunwald N."/>
            <person name="Machado M."/>
            <person name="Johnson C.S."/>
            <person name="Arredondo F."/>
            <person name="Hong C."/>
            <person name="Coffey M."/>
            <person name="Young S.K."/>
            <person name="Zeng Q."/>
            <person name="Gargeya S."/>
            <person name="Fitzgerald M."/>
            <person name="Abouelleil A."/>
            <person name="Alvarado L."/>
            <person name="Chapman S.B."/>
            <person name="Gainer-Dewar J."/>
            <person name="Goldberg J."/>
            <person name="Griggs A."/>
            <person name="Gujja S."/>
            <person name="Hansen M."/>
            <person name="Howarth C."/>
            <person name="Imamovic A."/>
            <person name="Ireland A."/>
            <person name="Larimer J."/>
            <person name="McCowan C."/>
            <person name="Murphy C."/>
            <person name="Pearson M."/>
            <person name="Poon T.W."/>
            <person name="Priest M."/>
            <person name="Roberts A."/>
            <person name="Saif S."/>
            <person name="Shea T."/>
            <person name="Sykes S."/>
            <person name="Wortman J."/>
            <person name="Nusbaum C."/>
            <person name="Birren B."/>
        </authorList>
    </citation>
    <scope>NUCLEOTIDE SEQUENCE [LARGE SCALE GENOMIC DNA]</scope>
    <source>
        <strain evidence="2 3">INRA-310</strain>
    </source>
</reference>
<dbReference type="OrthoDB" id="123376at2759"/>
<feature type="signal peptide" evidence="1">
    <location>
        <begin position="1"/>
        <end position="19"/>
    </location>
</feature>
<dbReference type="AlphaFoldDB" id="W2QUP2"/>
<dbReference type="InterPro" id="IPR011050">
    <property type="entry name" value="Pectin_lyase_fold/virulence"/>
</dbReference>
<dbReference type="OMA" id="VTHIPNT"/>
<dbReference type="Proteomes" id="UP000018817">
    <property type="component" value="Unassembled WGS sequence"/>
</dbReference>
<evidence type="ECO:0000256" key="1">
    <source>
        <dbReference type="SAM" id="SignalP"/>
    </source>
</evidence>
<dbReference type="STRING" id="761204.W2QUP2"/>
<reference evidence="3" key="1">
    <citation type="submission" date="2011-12" db="EMBL/GenBank/DDBJ databases">
        <authorList>
            <consortium name="The Broad Institute Genome Sequencing Platform"/>
            <person name="Russ C."/>
            <person name="Tyler B."/>
            <person name="Panabieres F."/>
            <person name="Shan W."/>
            <person name="Tripathy S."/>
            <person name="Grunwald N."/>
            <person name="Machado M."/>
            <person name="Young S.K."/>
            <person name="Zeng Q."/>
            <person name="Gargeya S."/>
            <person name="Fitzgerald M."/>
            <person name="Haas B."/>
            <person name="Abouelleil A."/>
            <person name="Alvarado L."/>
            <person name="Arachchi H.M."/>
            <person name="Berlin A."/>
            <person name="Chapman S.B."/>
            <person name="Gearin G."/>
            <person name="Goldberg J."/>
            <person name="Griggs A."/>
            <person name="Gujja S."/>
            <person name="Hansen M."/>
            <person name="Heiman D."/>
            <person name="Howarth C."/>
            <person name="Larimer J."/>
            <person name="Lui A."/>
            <person name="MacDonald P.J.P."/>
            <person name="McCowen C."/>
            <person name="Montmayeur A."/>
            <person name="Murphy C."/>
            <person name="Neiman D."/>
            <person name="Pearson M."/>
            <person name="Priest M."/>
            <person name="Roberts A."/>
            <person name="Saif S."/>
            <person name="Shea T."/>
            <person name="Sisk P."/>
            <person name="Stolte C."/>
            <person name="Sykes S."/>
            <person name="Wortman J."/>
            <person name="Nusbaum C."/>
            <person name="Birren B."/>
        </authorList>
    </citation>
    <scope>NUCLEOTIDE SEQUENCE [LARGE SCALE GENOMIC DNA]</scope>
    <source>
        <strain evidence="3">INRA-310</strain>
    </source>
</reference>
<gene>
    <name evidence="2" type="ORF">PPTG_06238</name>
</gene>
<feature type="chain" id="PRO_5004822951" description="Pectinesterase" evidence="1">
    <location>
        <begin position="20"/>
        <end position="112"/>
    </location>
</feature>
<evidence type="ECO:0000313" key="3">
    <source>
        <dbReference type="Proteomes" id="UP000018817"/>
    </source>
</evidence>